<dbReference type="EMBL" id="JANAKD010000135">
    <property type="protein sequence ID" value="KAJ3497139.1"/>
    <property type="molecule type" value="Genomic_DNA"/>
</dbReference>
<comment type="caution">
    <text evidence="1">The sequence shown here is derived from an EMBL/GenBank/DDBJ whole genome shotgun (WGS) entry which is preliminary data.</text>
</comment>
<protein>
    <submittedName>
        <fullName evidence="1">Uncharacterized protein</fullName>
    </submittedName>
</protein>
<name>A0ACC1R202_9HYPO</name>
<proteinExistence type="predicted"/>
<evidence type="ECO:0000313" key="1">
    <source>
        <dbReference type="EMBL" id="KAJ3497139.1"/>
    </source>
</evidence>
<evidence type="ECO:0000313" key="2">
    <source>
        <dbReference type="Proteomes" id="UP001148737"/>
    </source>
</evidence>
<gene>
    <name evidence="1" type="ORF">NLG97_g2128</name>
</gene>
<keyword evidence="2" id="KW-1185">Reference proteome</keyword>
<reference evidence="1" key="1">
    <citation type="submission" date="2022-07" db="EMBL/GenBank/DDBJ databases">
        <title>Genome Sequence of Lecanicillium saksenae.</title>
        <authorList>
            <person name="Buettner E."/>
        </authorList>
    </citation>
    <scope>NUCLEOTIDE SEQUENCE</scope>
    <source>
        <strain evidence="1">VT-O1</strain>
    </source>
</reference>
<accession>A0ACC1R202</accession>
<organism evidence="1 2">
    <name type="scientific">Lecanicillium saksenae</name>
    <dbReference type="NCBI Taxonomy" id="468837"/>
    <lineage>
        <taxon>Eukaryota</taxon>
        <taxon>Fungi</taxon>
        <taxon>Dikarya</taxon>
        <taxon>Ascomycota</taxon>
        <taxon>Pezizomycotina</taxon>
        <taxon>Sordariomycetes</taxon>
        <taxon>Hypocreomycetidae</taxon>
        <taxon>Hypocreales</taxon>
        <taxon>Cordycipitaceae</taxon>
        <taxon>Lecanicillium</taxon>
    </lineage>
</organism>
<dbReference type="Proteomes" id="UP001148737">
    <property type="component" value="Unassembled WGS sequence"/>
</dbReference>
<sequence length="353" mass="38958">MLESVGLDAVSLRKMDSRATELLAQLPECAIECVTRHCSAPDSSCICEAPKAAINTCAYSSCPFPQALYARNVTETFCATPVRNKAIKFNVMIIILTIVALCFISVRIIFLQFFTRRRLRATDWTVIAAIPLGLATVALTIFGLTAHGLGIDIWGLQASQAVYFGRAFWIVQILYVLLITLIKLALTLFYLSIFSGRTIVILLWATVGFHLAGALSFCIGIVFQCLPIRYQWERVTIISFLRLASVRNYASTSNTTWDQWDIVWWSTIEVEVGLICTCLPAMRLLLVRLAPRIFGSSVLDAGAPLNSVTASPSQTILDEEEYLSQQTSSQPTVFNATPPLPLPGSGKRERPPA</sequence>